<comment type="caution">
    <text evidence="6">The sequence shown here is derived from an EMBL/GenBank/DDBJ whole genome shotgun (WGS) entry which is preliminary data.</text>
</comment>
<comment type="catalytic activity">
    <reaction evidence="1">
        <text>L-threonyl-[protein] + ATP = 3-O-(5'-adenylyl)-L-threonyl-[protein] + diphosphate</text>
        <dbReference type="Rhea" id="RHEA:54292"/>
        <dbReference type="Rhea" id="RHEA-COMP:11060"/>
        <dbReference type="Rhea" id="RHEA-COMP:13847"/>
        <dbReference type="ChEBI" id="CHEBI:30013"/>
        <dbReference type="ChEBI" id="CHEBI:30616"/>
        <dbReference type="ChEBI" id="CHEBI:33019"/>
        <dbReference type="ChEBI" id="CHEBI:138113"/>
        <dbReference type="EC" id="2.7.7.108"/>
    </reaction>
</comment>
<dbReference type="InterPro" id="IPR025758">
    <property type="entry name" value="Fic/DOC_N"/>
</dbReference>
<dbReference type="GO" id="GO:0042803">
    <property type="term" value="F:protein homodimerization activity"/>
    <property type="evidence" value="ECO:0007669"/>
    <property type="project" value="UniProtKB-UniRule"/>
</dbReference>
<evidence type="ECO:0000313" key="6">
    <source>
        <dbReference type="EMBL" id="OAI02307.1"/>
    </source>
</evidence>
<comment type="catalytic activity">
    <reaction evidence="1">
        <text>L-tyrosyl-[protein] + ATP = O-(5'-adenylyl)-L-tyrosyl-[protein] + diphosphate</text>
        <dbReference type="Rhea" id="RHEA:54288"/>
        <dbReference type="Rhea" id="RHEA-COMP:10136"/>
        <dbReference type="Rhea" id="RHEA-COMP:13846"/>
        <dbReference type="ChEBI" id="CHEBI:30616"/>
        <dbReference type="ChEBI" id="CHEBI:33019"/>
        <dbReference type="ChEBI" id="CHEBI:46858"/>
        <dbReference type="ChEBI" id="CHEBI:83624"/>
        <dbReference type="EC" id="2.7.7.108"/>
    </reaction>
</comment>
<dbReference type="GO" id="GO:0005524">
    <property type="term" value="F:ATP binding"/>
    <property type="evidence" value="ECO:0007669"/>
    <property type="project" value="UniProtKB-UniRule"/>
</dbReference>
<comment type="function">
    <text evidence="1">Adenylyltransferase that mediates the addition of adenosine 5'-monophosphate (AMP) to specific residues of target proteins.</text>
</comment>
<dbReference type="InterPro" id="IPR003812">
    <property type="entry name" value="Fido"/>
</dbReference>
<reference evidence="6 7" key="1">
    <citation type="submission" date="2016-03" db="EMBL/GenBank/DDBJ databases">
        <authorList>
            <person name="Ploux O."/>
        </authorList>
    </citation>
    <scope>NUCLEOTIDE SEQUENCE [LARGE SCALE GENOMIC DNA]</scope>
    <source>
        <strain evidence="6 7">R-45371</strain>
    </source>
</reference>
<evidence type="ECO:0000256" key="3">
    <source>
        <dbReference type="PIRSR" id="PIRSR640198-1"/>
    </source>
</evidence>
<feature type="binding site" evidence="4">
    <location>
        <begin position="234"/>
        <end position="235"/>
    </location>
    <ligand>
        <name>ATP</name>
        <dbReference type="ChEBI" id="CHEBI:30616"/>
    </ligand>
</feature>
<dbReference type="InterPro" id="IPR048770">
    <property type="entry name" value="SoFic-like_C"/>
</dbReference>
<dbReference type="Pfam" id="PF13784">
    <property type="entry name" value="Fic_N"/>
    <property type="match status" value="1"/>
</dbReference>
<feature type="binding site" evidence="4">
    <location>
        <begin position="196"/>
        <end position="203"/>
    </location>
    <ligand>
        <name>ATP</name>
        <dbReference type="ChEBI" id="CHEBI:30616"/>
    </ligand>
</feature>
<dbReference type="PIRSF" id="PIRSF038925">
    <property type="entry name" value="AMP-prot_trans"/>
    <property type="match status" value="1"/>
</dbReference>
<evidence type="ECO:0000259" key="5">
    <source>
        <dbReference type="PROSITE" id="PS51459"/>
    </source>
</evidence>
<dbReference type="Proteomes" id="UP000077763">
    <property type="component" value="Unassembled WGS sequence"/>
</dbReference>
<keyword evidence="1" id="KW-0548">Nucleotidyltransferase</keyword>
<organism evidence="6 7">
    <name type="scientific">Methylomonas methanica</name>
    <dbReference type="NCBI Taxonomy" id="421"/>
    <lineage>
        <taxon>Bacteria</taxon>
        <taxon>Pseudomonadati</taxon>
        <taxon>Pseudomonadota</taxon>
        <taxon>Gammaproteobacteria</taxon>
        <taxon>Methylococcales</taxon>
        <taxon>Methylococcaceae</taxon>
        <taxon>Methylomonas</taxon>
    </lineage>
</organism>
<name>A0A177M997_METMH</name>
<keyword evidence="1 2" id="KW-0547">Nucleotide-binding</keyword>
<evidence type="ECO:0000256" key="1">
    <source>
        <dbReference type="PIRNR" id="PIRNR038925"/>
    </source>
</evidence>
<feature type="binding site" evidence="2">
    <location>
        <position position="63"/>
    </location>
    <ligand>
        <name>ATP</name>
        <dbReference type="ChEBI" id="CHEBI:30616"/>
    </ligand>
</feature>
<dbReference type="PANTHER" id="PTHR13504:SF35">
    <property type="entry name" value="PROTEIN ADENYLYLTRANSFERASE SOFIC"/>
    <property type="match status" value="1"/>
</dbReference>
<protein>
    <recommendedName>
        <fullName evidence="1">Protein adenylyltransferase</fullName>
        <ecNumber evidence="1">2.7.7.108</ecNumber>
    </recommendedName>
    <alternativeName>
        <fullName evidence="1">AMPylator</fullName>
    </alternativeName>
</protein>
<sequence length="362" mass="41115">MTKHKVPTLPDLGDIETKAVLKKTALAHKALAELKGVAASMPNQSILINTLSLQEAKDSSAIENIITTHDDLYRSDHAQRYFITLAAKEVHNYAAALRAGFERICQTGLLTNNDILSIQAGIEGNQAGYRKQAGTALKNDQTGEVVYMPPQHPDEIVALMANLEQFINQPELCDWDALVKMAVIHHQFESIHPFYDGNGRTGRVINILYLVQQGLLDTPILYLSRHINQNKADYYRLLQATRDTHDWSEWLLYMLEAVEQTAVQTTQLVVAINKLMQQYKHELRDKQPKIYSQDLINNIFRHPYTKIDFVSNELQVNRKTASKYLDVLVELALLSKHRLGKENYYLNDRLFELLLNVGGGHG</sequence>
<feature type="binding site" evidence="2">
    <location>
        <begin position="197"/>
        <end position="203"/>
    </location>
    <ligand>
        <name>ATP</name>
        <dbReference type="ChEBI" id="CHEBI:30616"/>
    </ligand>
</feature>
<dbReference type="EMBL" id="LUUH01000062">
    <property type="protein sequence ID" value="OAI02307.1"/>
    <property type="molecule type" value="Genomic_DNA"/>
</dbReference>
<keyword evidence="1 2" id="KW-0067">ATP-binding</keyword>
<dbReference type="EC" id="2.7.7.108" evidence="1"/>
<feature type="binding site" evidence="2">
    <location>
        <position position="192"/>
    </location>
    <ligand>
        <name>ATP</name>
        <dbReference type="ChEBI" id="CHEBI:30616"/>
    </ligand>
</feature>
<evidence type="ECO:0000256" key="4">
    <source>
        <dbReference type="PIRSR" id="PIRSR640198-2"/>
    </source>
</evidence>
<dbReference type="Gene3D" id="1.10.3290.10">
    <property type="entry name" value="Fido-like domain"/>
    <property type="match status" value="1"/>
</dbReference>
<dbReference type="InterPro" id="IPR036597">
    <property type="entry name" value="Fido-like_dom_sf"/>
</dbReference>
<dbReference type="Pfam" id="PF21248">
    <property type="entry name" value="SoFic-like_C"/>
    <property type="match status" value="1"/>
</dbReference>
<proteinExistence type="predicted"/>
<dbReference type="PANTHER" id="PTHR13504">
    <property type="entry name" value="FIDO DOMAIN-CONTAINING PROTEIN DDB_G0283145"/>
    <property type="match status" value="1"/>
</dbReference>
<feature type="domain" description="Fido" evidence="5">
    <location>
        <begin position="110"/>
        <end position="256"/>
    </location>
</feature>
<evidence type="ECO:0000313" key="7">
    <source>
        <dbReference type="Proteomes" id="UP000077763"/>
    </source>
</evidence>
<feature type="active site" evidence="3">
    <location>
        <position position="192"/>
    </location>
</feature>
<gene>
    <name evidence="6" type="ORF">A1353_16055</name>
</gene>
<dbReference type="PROSITE" id="PS51459">
    <property type="entry name" value="FIDO"/>
    <property type="match status" value="1"/>
</dbReference>
<dbReference type="GO" id="GO:0070733">
    <property type="term" value="F:AMPylase activity"/>
    <property type="evidence" value="ECO:0007669"/>
    <property type="project" value="UniProtKB-UniRule"/>
</dbReference>
<dbReference type="RefSeq" id="WP_064037165.1">
    <property type="nucleotide sequence ID" value="NZ_LUUH01000062.1"/>
</dbReference>
<dbReference type="AlphaFoldDB" id="A0A177M997"/>
<dbReference type="GO" id="GO:0000287">
    <property type="term" value="F:magnesium ion binding"/>
    <property type="evidence" value="ECO:0007669"/>
    <property type="project" value="UniProtKB-UniRule"/>
</dbReference>
<dbReference type="SUPFAM" id="SSF140931">
    <property type="entry name" value="Fic-like"/>
    <property type="match status" value="1"/>
</dbReference>
<accession>A0A177M997</accession>
<dbReference type="InterPro" id="IPR040198">
    <property type="entry name" value="Fido_containing"/>
</dbReference>
<keyword evidence="1" id="KW-0808">Transferase</keyword>
<feature type="binding site" evidence="2">
    <location>
        <position position="234"/>
    </location>
    <ligand>
        <name>ATP</name>
        <dbReference type="ChEBI" id="CHEBI:30616"/>
    </ligand>
</feature>
<evidence type="ECO:0000256" key="2">
    <source>
        <dbReference type="PIRSR" id="PIRSR038925-1"/>
    </source>
</evidence>
<comment type="subunit">
    <text evidence="1">Homodimer.</text>
</comment>
<dbReference type="Pfam" id="PF02661">
    <property type="entry name" value="Fic"/>
    <property type="match status" value="1"/>
</dbReference>
<dbReference type="InterPro" id="IPR026287">
    <property type="entry name" value="SoFic-like"/>
</dbReference>